<dbReference type="Proteomes" id="UP001549162">
    <property type="component" value="Unassembled WGS sequence"/>
</dbReference>
<comment type="caution">
    <text evidence="6">Lacks conserved residue(s) required for the propagation of feature annotation.</text>
</comment>
<keyword evidence="3 6" id="KW-0808">Transferase</keyword>
<dbReference type="PANTHER" id="PTHR46098:SF1">
    <property type="entry name" value="TRNA (CYTOSINE(38)-C(5))-METHYLTRANSFERASE"/>
    <property type="match status" value="1"/>
</dbReference>
<protein>
    <recommendedName>
        <fullName evidence="1">DNA (cytosine-5-)-methyltransferase</fullName>
        <ecNumber evidence="1">2.1.1.37</ecNumber>
    </recommendedName>
</protein>
<organism evidence="7 8">
    <name type="scientific">Peptoniphilus olsenii</name>
    <dbReference type="NCBI Taxonomy" id="411570"/>
    <lineage>
        <taxon>Bacteria</taxon>
        <taxon>Bacillati</taxon>
        <taxon>Bacillota</taxon>
        <taxon>Tissierellia</taxon>
        <taxon>Tissierellales</taxon>
        <taxon>Peptoniphilaceae</taxon>
        <taxon>Peptoniphilus</taxon>
    </lineage>
</organism>
<evidence type="ECO:0000256" key="1">
    <source>
        <dbReference type="ARBA" id="ARBA00011975"/>
    </source>
</evidence>
<proteinExistence type="inferred from homology"/>
<evidence type="ECO:0000256" key="4">
    <source>
        <dbReference type="ARBA" id="ARBA00022691"/>
    </source>
</evidence>
<dbReference type="InterPro" id="IPR029063">
    <property type="entry name" value="SAM-dependent_MTases_sf"/>
</dbReference>
<comment type="caution">
    <text evidence="7">The sequence shown here is derived from an EMBL/GenBank/DDBJ whole genome shotgun (WGS) entry which is preliminary data.</text>
</comment>
<keyword evidence="4 6" id="KW-0949">S-adenosyl-L-methionine</keyword>
<evidence type="ECO:0000313" key="8">
    <source>
        <dbReference type="Proteomes" id="UP001549162"/>
    </source>
</evidence>
<dbReference type="PANTHER" id="PTHR46098">
    <property type="entry name" value="TRNA (CYTOSINE(38)-C(5))-METHYLTRANSFERASE"/>
    <property type="match status" value="1"/>
</dbReference>
<dbReference type="SUPFAM" id="SSF53335">
    <property type="entry name" value="S-adenosyl-L-methionine-dependent methyltransferases"/>
    <property type="match status" value="1"/>
</dbReference>
<keyword evidence="8" id="KW-1185">Reference proteome</keyword>
<dbReference type="Pfam" id="PF00145">
    <property type="entry name" value="DNA_methylase"/>
    <property type="match status" value="1"/>
</dbReference>
<gene>
    <name evidence="7" type="ORF">ABID14_001802</name>
</gene>
<dbReference type="PROSITE" id="PS51679">
    <property type="entry name" value="SAM_MT_C5"/>
    <property type="match status" value="1"/>
</dbReference>
<evidence type="ECO:0000256" key="5">
    <source>
        <dbReference type="ARBA" id="ARBA00022747"/>
    </source>
</evidence>
<evidence type="ECO:0000256" key="3">
    <source>
        <dbReference type="ARBA" id="ARBA00022679"/>
    </source>
</evidence>
<comment type="similarity">
    <text evidence="6">Belongs to the class I-like SAM-binding methyltransferase superfamily. C5-methyltransferase family.</text>
</comment>
<dbReference type="PRINTS" id="PR00105">
    <property type="entry name" value="C5METTRFRASE"/>
</dbReference>
<sequence>MKNIKEILKLISVMEKHGGVKNSGTRSSLLFETIRIIKEMKDKPKWIIWENVKGVLDRNMRDSFFIYLKELEDLGYESKYEILNAMDFGIPQKRREYLLFHVLEQINFLLINWRGKKQDH</sequence>
<evidence type="ECO:0000313" key="7">
    <source>
        <dbReference type="EMBL" id="MET3618164.1"/>
    </source>
</evidence>
<keyword evidence="5" id="KW-0680">Restriction system</keyword>
<dbReference type="InterPro" id="IPR001525">
    <property type="entry name" value="C5_MeTfrase"/>
</dbReference>
<accession>A0ABV2JBJ9</accession>
<evidence type="ECO:0000256" key="2">
    <source>
        <dbReference type="ARBA" id="ARBA00022603"/>
    </source>
</evidence>
<dbReference type="GO" id="GO:0008168">
    <property type="term" value="F:methyltransferase activity"/>
    <property type="evidence" value="ECO:0007669"/>
    <property type="project" value="UniProtKB-KW"/>
</dbReference>
<evidence type="ECO:0000256" key="6">
    <source>
        <dbReference type="PROSITE-ProRule" id="PRU01016"/>
    </source>
</evidence>
<dbReference type="GO" id="GO:0032259">
    <property type="term" value="P:methylation"/>
    <property type="evidence" value="ECO:0007669"/>
    <property type="project" value="UniProtKB-KW"/>
</dbReference>
<dbReference type="InterPro" id="IPR050750">
    <property type="entry name" value="C5-MTase"/>
</dbReference>
<reference evidence="7 8" key="1">
    <citation type="submission" date="2024-06" db="EMBL/GenBank/DDBJ databases">
        <title>Genomic Encyclopedia of Type Strains, Phase IV (KMG-IV): sequencing the most valuable type-strain genomes for metagenomic binning, comparative biology and taxonomic classification.</title>
        <authorList>
            <person name="Goeker M."/>
        </authorList>
    </citation>
    <scope>NUCLEOTIDE SEQUENCE [LARGE SCALE GENOMIC DNA]</scope>
    <source>
        <strain evidence="7 8">DSM 21460</strain>
    </source>
</reference>
<dbReference type="Gene3D" id="3.40.50.150">
    <property type="entry name" value="Vaccinia Virus protein VP39"/>
    <property type="match status" value="1"/>
</dbReference>
<dbReference type="EC" id="2.1.1.37" evidence="1"/>
<name>A0ABV2JBJ9_9FIRM</name>
<keyword evidence="2 6" id="KW-0489">Methyltransferase</keyword>
<dbReference type="EMBL" id="JBEPMA010000017">
    <property type="protein sequence ID" value="MET3618164.1"/>
    <property type="molecule type" value="Genomic_DNA"/>
</dbReference>